<name>A0A5C5YUQ0_9BACT</name>
<keyword evidence="1" id="KW-0732">Signal</keyword>
<evidence type="ECO:0000313" key="3">
    <source>
        <dbReference type="Proteomes" id="UP000315010"/>
    </source>
</evidence>
<proteinExistence type="predicted"/>
<dbReference type="PANTHER" id="PTHR44103:SF1">
    <property type="entry name" value="PROPROTEIN CONVERTASE P"/>
    <property type="match status" value="1"/>
</dbReference>
<accession>A0A5C5YUQ0</accession>
<comment type="caution">
    <text evidence="2">The sequence shown here is derived from an EMBL/GenBank/DDBJ whole genome shotgun (WGS) entry which is preliminary data.</text>
</comment>
<dbReference type="OrthoDB" id="243895at2"/>
<dbReference type="Pfam" id="PF13517">
    <property type="entry name" value="FG-GAP_3"/>
    <property type="match status" value="1"/>
</dbReference>
<organism evidence="2 3">
    <name type="scientific">Novipirellula herctigrandis</name>
    <dbReference type="NCBI Taxonomy" id="2527986"/>
    <lineage>
        <taxon>Bacteria</taxon>
        <taxon>Pseudomonadati</taxon>
        <taxon>Planctomycetota</taxon>
        <taxon>Planctomycetia</taxon>
        <taxon>Pirellulales</taxon>
        <taxon>Pirellulaceae</taxon>
        <taxon>Novipirellula</taxon>
    </lineage>
</organism>
<dbReference type="Gene3D" id="2.130.10.130">
    <property type="entry name" value="Integrin alpha, N-terminal"/>
    <property type="match status" value="1"/>
</dbReference>
<gene>
    <name evidence="2" type="ORF">CA13_01690</name>
</gene>
<dbReference type="SUPFAM" id="SSF69318">
    <property type="entry name" value="Integrin alpha N-terminal domain"/>
    <property type="match status" value="1"/>
</dbReference>
<evidence type="ECO:0000256" key="1">
    <source>
        <dbReference type="ARBA" id="ARBA00022729"/>
    </source>
</evidence>
<sequence>MAIASVLRMTGRKRSCICFLLIIGLLATIQATLVSTAKAEEPWKRHAIDNTLQGADGVKLGDFDGDGLQDVVTGWEESGVVRLYLNPGVTTATKPWPSVTVGIGKSPEDALPFDVDGDGQLDVISCHEGRLKQVLVHRFDGSSVSKQELLKQSNWKTSPLSILDGQQWMFASTVLLRGGKSALVFGSKNSNATLTILFPPTQHSDQIEDWQPRTLRACGWIMSIQTMDMDDDSDNDIVFSDRTSKHRCVAWLEQPDENPETASWTEHTIGATGTDPLFIDAAPDRVLVTTRQKKFFDFKKSGYDKWDATSHANPADVPFGKAIRLLTPDTIIFTANTHADSANTKQPGMWLKQSGKDWQVVDPTNECKFDRMELIDLDGDGDLDVMTCEERQSLGVVWYENPGIK</sequence>
<evidence type="ECO:0000313" key="2">
    <source>
        <dbReference type="EMBL" id="TWT78772.1"/>
    </source>
</evidence>
<dbReference type="AlphaFoldDB" id="A0A5C5YUQ0"/>
<dbReference type="RefSeq" id="WP_146393850.1">
    <property type="nucleotide sequence ID" value="NZ_SJPJ01000001.1"/>
</dbReference>
<dbReference type="Proteomes" id="UP000315010">
    <property type="component" value="Unassembled WGS sequence"/>
</dbReference>
<dbReference type="InterPro" id="IPR028994">
    <property type="entry name" value="Integrin_alpha_N"/>
</dbReference>
<dbReference type="InterPro" id="IPR013517">
    <property type="entry name" value="FG-GAP"/>
</dbReference>
<dbReference type="EMBL" id="SJPJ01000001">
    <property type="protein sequence ID" value="TWT78772.1"/>
    <property type="molecule type" value="Genomic_DNA"/>
</dbReference>
<protein>
    <submittedName>
        <fullName evidence="2">FG-GAP repeat protein</fullName>
    </submittedName>
</protein>
<reference evidence="2 3" key="1">
    <citation type="submission" date="2019-02" db="EMBL/GenBank/DDBJ databases">
        <title>Deep-cultivation of Planctomycetes and their phenomic and genomic characterization uncovers novel biology.</title>
        <authorList>
            <person name="Wiegand S."/>
            <person name="Jogler M."/>
            <person name="Boedeker C."/>
            <person name="Pinto D."/>
            <person name="Vollmers J."/>
            <person name="Rivas-Marin E."/>
            <person name="Kohn T."/>
            <person name="Peeters S.H."/>
            <person name="Heuer A."/>
            <person name="Rast P."/>
            <person name="Oberbeckmann S."/>
            <person name="Bunk B."/>
            <person name="Jeske O."/>
            <person name="Meyerdierks A."/>
            <person name="Storesund J.E."/>
            <person name="Kallscheuer N."/>
            <person name="Luecker S."/>
            <person name="Lage O.M."/>
            <person name="Pohl T."/>
            <person name="Merkel B.J."/>
            <person name="Hornburger P."/>
            <person name="Mueller R.-W."/>
            <person name="Bruemmer F."/>
            <person name="Labrenz M."/>
            <person name="Spormann A.M."/>
            <person name="Op Den Camp H."/>
            <person name="Overmann J."/>
            <person name="Amann R."/>
            <person name="Jetten M.S.M."/>
            <person name="Mascher T."/>
            <person name="Medema M.H."/>
            <person name="Devos D.P."/>
            <person name="Kaster A.-K."/>
            <person name="Ovreas L."/>
            <person name="Rohde M."/>
            <person name="Galperin M.Y."/>
            <person name="Jogler C."/>
        </authorList>
    </citation>
    <scope>NUCLEOTIDE SEQUENCE [LARGE SCALE GENOMIC DNA]</scope>
    <source>
        <strain evidence="2 3">CA13</strain>
    </source>
</reference>
<dbReference type="PANTHER" id="PTHR44103">
    <property type="entry name" value="PROPROTEIN CONVERTASE P"/>
    <property type="match status" value="1"/>
</dbReference>
<keyword evidence="3" id="KW-1185">Reference proteome</keyword>